<evidence type="ECO:0008006" key="3">
    <source>
        <dbReference type="Google" id="ProtNLM"/>
    </source>
</evidence>
<evidence type="ECO:0000313" key="1">
    <source>
        <dbReference type="EMBL" id="GAA4401929.1"/>
    </source>
</evidence>
<name>A0ABP8K7J2_9BACT</name>
<dbReference type="Pfam" id="PF11848">
    <property type="entry name" value="DUF3368"/>
    <property type="match status" value="1"/>
</dbReference>
<proteinExistence type="predicted"/>
<reference evidence="2" key="1">
    <citation type="journal article" date="2019" name="Int. J. Syst. Evol. Microbiol.">
        <title>The Global Catalogue of Microorganisms (GCM) 10K type strain sequencing project: providing services to taxonomists for standard genome sequencing and annotation.</title>
        <authorList>
            <consortium name="The Broad Institute Genomics Platform"/>
            <consortium name="The Broad Institute Genome Sequencing Center for Infectious Disease"/>
            <person name="Wu L."/>
            <person name="Ma J."/>
        </authorList>
    </citation>
    <scope>NUCLEOTIDE SEQUENCE [LARGE SCALE GENOMIC DNA]</scope>
    <source>
        <strain evidence="2">JCM 17925</strain>
    </source>
</reference>
<sequence>MLVISDTSSLILLDKIKEIDLLSRCFDRVLTTPVVVREYGFPLPDWITVQAPTDLLKQEQINALMDAGEASVLTLAAELGNGYVLIDDNRARRYAEAVGQKYLGTFGLILRAKRSGVIHSVRPLLEKVRETDFRASEDLYQLVINEAGE</sequence>
<keyword evidence="2" id="KW-1185">Reference proteome</keyword>
<accession>A0ABP8K7J2</accession>
<dbReference type="RefSeq" id="WP_345265849.1">
    <property type="nucleotide sequence ID" value="NZ_BAABHB010000002.1"/>
</dbReference>
<comment type="caution">
    <text evidence="1">The sequence shown here is derived from an EMBL/GenBank/DDBJ whole genome shotgun (WGS) entry which is preliminary data.</text>
</comment>
<dbReference type="PANTHER" id="PTHR39550">
    <property type="entry name" value="SLL0658 PROTEIN"/>
    <property type="match status" value="1"/>
</dbReference>
<dbReference type="EMBL" id="BAABHB010000002">
    <property type="protein sequence ID" value="GAA4401929.1"/>
    <property type="molecule type" value="Genomic_DNA"/>
</dbReference>
<dbReference type="PANTHER" id="PTHR39550:SF1">
    <property type="entry name" value="SLL0658 PROTEIN"/>
    <property type="match status" value="1"/>
</dbReference>
<evidence type="ECO:0000313" key="2">
    <source>
        <dbReference type="Proteomes" id="UP001500936"/>
    </source>
</evidence>
<gene>
    <name evidence="1" type="ORF">GCM10023187_16590</name>
</gene>
<protein>
    <recommendedName>
        <fullName evidence="3">DUF3368 domain-containing protein</fullName>
    </recommendedName>
</protein>
<organism evidence="1 2">
    <name type="scientific">Nibrella viscosa</name>
    <dbReference type="NCBI Taxonomy" id="1084524"/>
    <lineage>
        <taxon>Bacteria</taxon>
        <taxon>Pseudomonadati</taxon>
        <taxon>Bacteroidota</taxon>
        <taxon>Cytophagia</taxon>
        <taxon>Cytophagales</taxon>
        <taxon>Spirosomataceae</taxon>
        <taxon>Nibrella</taxon>
    </lineage>
</organism>
<dbReference type="Proteomes" id="UP001500936">
    <property type="component" value="Unassembled WGS sequence"/>
</dbReference>
<dbReference type="InterPro" id="IPR021799">
    <property type="entry name" value="PIN-like_prokaryotic"/>
</dbReference>